<feature type="signal peptide" evidence="2">
    <location>
        <begin position="1"/>
        <end position="29"/>
    </location>
</feature>
<dbReference type="Pfam" id="PF02469">
    <property type="entry name" value="Fasciclin"/>
    <property type="match status" value="1"/>
</dbReference>
<feature type="region of interest" description="Disordered" evidence="1">
    <location>
        <begin position="31"/>
        <end position="50"/>
    </location>
</feature>
<dbReference type="PANTHER" id="PTHR10900:SF77">
    <property type="entry name" value="FI19380P1"/>
    <property type="match status" value="1"/>
</dbReference>
<dbReference type="SMART" id="SM00554">
    <property type="entry name" value="FAS1"/>
    <property type="match status" value="1"/>
</dbReference>
<evidence type="ECO:0000313" key="5">
    <source>
        <dbReference type="Proteomes" id="UP001321475"/>
    </source>
</evidence>
<dbReference type="PROSITE" id="PS50213">
    <property type="entry name" value="FAS1"/>
    <property type="match status" value="1"/>
</dbReference>
<keyword evidence="2" id="KW-0732">Signal</keyword>
<evidence type="ECO:0000256" key="1">
    <source>
        <dbReference type="SAM" id="MobiDB-lite"/>
    </source>
</evidence>
<dbReference type="InterPro" id="IPR000782">
    <property type="entry name" value="FAS1_domain"/>
</dbReference>
<dbReference type="Proteomes" id="UP001321475">
    <property type="component" value="Chromosome"/>
</dbReference>
<dbReference type="SUPFAM" id="SSF82153">
    <property type="entry name" value="FAS1 domain"/>
    <property type="match status" value="1"/>
</dbReference>
<dbReference type="PANTHER" id="PTHR10900">
    <property type="entry name" value="PERIOSTIN-RELATED"/>
    <property type="match status" value="1"/>
</dbReference>
<evidence type="ECO:0000259" key="3">
    <source>
        <dbReference type="PROSITE" id="PS50213"/>
    </source>
</evidence>
<dbReference type="InterPro" id="IPR036378">
    <property type="entry name" value="FAS1_dom_sf"/>
</dbReference>
<evidence type="ECO:0000313" key="4">
    <source>
        <dbReference type="EMBL" id="BDZ42544.1"/>
    </source>
</evidence>
<dbReference type="EMBL" id="AP027729">
    <property type="protein sequence ID" value="BDZ42544.1"/>
    <property type="molecule type" value="Genomic_DNA"/>
</dbReference>
<proteinExistence type="predicted"/>
<sequence>MNVRTRSAAASFAALAVFGLAACSSSDTANDAAADDTAAEAPAEESAMPEETMDDMDDEMADDDMDPAANLVGAGCTEYATAVPDGDGSIDGMAQDPVAVAASNNPLLTTLVSAVSGELNPDVNLVDTLNGDEFTVFAPVDDAFAKIDAETIETLKTDSDLLTKILTYHVVPGQIAPDEIVGDHDTVEGGTVTVSGEGDELMVDDANVICGGVQTANATVYLVDSVLMPAM</sequence>
<gene>
    <name evidence="4" type="ORF">GCM10025865_18430</name>
</gene>
<protein>
    <recommendedName>
        <fullName evidence="3">FAS1 domain-containing protein</fullName>
    </recommendedName>
</protein>
<organism evidence="4 5">
    <name type="scientific">Paraoerskovia sediminicola</name>
    <dbReference type="NCBI Taxonomy" id="1138587"/>
    <lineage>
        <taxon>Bacteria</taxon>
        <taxon>Bacillati</taxon>
        <taxon>Actinomycetota</taxon>
        <taxon>Actinomycetes</taxon>
        <taxon>Micrococcales</taxon>
        <taxon>Cellulomonadaceae</taxon>
        <taxon>Paraoerskovia</taxon>
    </lineage>
</organism>
<dbReference type="RefSeq" id="WP_286217008.1">
    <property type="nucleotide sequence ID" value="NZ_AP027729.1"/>
</dbReference>
<accession>A0ABN6XCD9</accession>
<feature type="domain" description="FAS1" evidence="3">
    <location>
        <begin position="95"/>
        <end position="227"/>
    </location>
</feature>
<feature type="chain" id="PRO_5047041687" description="FAS1 domain-containing protein" evidence="2">
    <location>
        <begin position="30"/>
        <end position="231"/>
    </location>
</feature>
<keyword evidence="5" id="KW-1185">Reference proteome</keyword>
<dbReference type="Gene3D" id="2.30.180.10">
    <property type="entry name" value="FAS1 domain"/>
    <property type="match status" value="1"/>
</dbReference>
<dbReference type="InterPro" id="IPR050904">
    <property type="entry name" value="Adhesion/Biosynth-related"/>
</dbReference>
<dbReference type="PROSITE" id="PS51257">
    <property type="entry name" value="PROKAR_LIPOPROTEIN"/>
    <property type="match status" value="1"/>
</dbReference>
<name>A0ABN6XCD9_9CELL</name>
<evidence type="ECO:0000256" key="2">
    <source>
        <dbReference type="SAM" id="SignalP"/>
    </source>
</evidence>
<reference evidence="5" key="1">
    <citation type="journal article" date="2019" name="Int. J. Syst. Evol. Microbiol.">
        <title>The Global Catalogue of Microorganisms (GCM) 10K type strain sequencing project: providing services to taxonomists for standard genome sequencing and annotation.</title>
        <authorList>
            <consortium name="The Broad Institute Genomics Platform"/>
            <consortium name="The Broad Institute Genome Sequencing Center for Infectious Disease"/>
            <person name="Wu L."/>
            <person name="Ma J."/>
        </authorList>
    </citation>
    <scope>NUCLEOTIDE SEQUENCE [LARGE SCALE GENOMIC DNA]</scope>
    <source>
        <strain evidence="5">NBRC 108565</strain>
    </source>
</reference>